<organism evidence="2 3">
    <name type="scientific">Herbaspirillum frisingense GSF30</name>
    <dbReference type="NCBI Taxonomy" id="864073"/>
    <lineage>
        <taxon>Bacteria</taxon>
        <taxon>Pseudomonadati</taxon>
        <taxon>Pseudomonadota</taxon>
        <taxon>Betaproteobacteria</taxon>
        <taxon>Burkholderiales</taxon>
        <taxon>Oxalobacteraceae</taxon>
        <taxon>Herbaspirillum</taxon>
    </lineage>
</organism>
<feature type="region of interest" description="Disordered" evidence="1">
    <location>
        <begin position="179"/>
        <end position="216"/>
    </location>
</feature>
<reference evidence="2 3" key="1">
    <citation type="journal article" date="2013" name="Front. Microbiol.">
        <title>The genome of the endophytic bacterium H. frisingense GSF30(T) identifies diverse strategies in the Herbaspirillum genus to interact with plants.</title>
        <authorList>
            <person name="Straub D."/>
            <person name="Rothballer M."/>
            <person name="Hartmann A."/>
            <person name="Ludewig U."/>
        </authorList>
    </citation>
    <scope>NUCLEOTIDE SEQUENCE [LARGE SCALE GENOMIC DNA]</scope>
    <source>
        <strain evidence="2 3">GSF30</strain>
    </source>
</reference>
<comment type="caution">
    <text evidence="2">The sequence shown here is derived from an EMBL/GenBank/DDBJ whole genome shotgun (WGS) entry which is preliminary data.</text>
</comment>
<evidence type="ECO:0000313" key="2">
    <source>
        <dbReference type="EMBL" id="EOA04474.1"/>
    </source>
</evidence>
<accession>A0AAI9IEB7</accession>
<sequence>MKKPAPHTVSIVDGQTATRLSPAQQSFNTLIDEIGKRRARLQEWETASDEFHKKYSAHYLPLEQELLGLKRQAVYRLHDAWSHKALGKGERITLSALIADMAQALLQRGDDTELALIYQQHGRQDEVDEVDEAKDIAPSPNAPGSAAEPQEREDAAAADDDFTSGTPEEIMQRMEAMLERQERERMAAAQQRDAQRASRKKPPRQRAAEQQQQAQRIELSQSIRAVYRRLASALHPDREPDEAERARKTTLMQQVNQAYEKNDLLKLLELQLELEHIGQHTLDTVSEARLAHYNHILQEQLTELDQEIAHVERQFRRAYGLASQARLTPEKIMRYLNRGITALRQEGQDLRAALAAFGDIEQVRAWLKHARRQRAQGWEDL</sequence>
<dbReference type="EMBL" id="AEEC02000015">
    <property type="protein sequence ID" value="EOA04474.1"/>
    <property type="molecule type" value="Genomic_DNA"/>
</dbReference>
<gene>
    <name evidence="2" type="ORF">HFRIS_012214</name>
</gene>
<dbReference type="InterPro" id="IPR001623">
    <property type="entry name" value="DnaJ_domain"/>
</dbReference>
<dbReference type="Proteomes" id="UP000006772">
    <property type="component" value="Unassembled WGS sequence"/>
</dbReference>
<dbReference type="InterPro" id="IPR036869">
    <property type="entry name" value="J_dom_sf"/>
</dbReference>
<protein>
    <submittedName>
        <fullName evidence="2">DnaJ-class molecular chaperone protein</fullName>
    </submittedName>
</protein>
<evidence type="ECO:0000313" key="3">
    <source>
        <dbReference type="Proteomes" id="UP000006772"/>
    </source>
</evidence>
<evidence type="ECO:0000256" key="1">
    <source>
        <dbReference type="SAM" id="MobiDB-lite"/>
    </source>
</evidence>
<proteinExistence type="predicted"/>
<dbReference type="Gene3D" id="1.10.287.110">
    <property type="entry name" value="DnaJ domain"/>
    <property type="match status" value="1"/>
</dbReference>
<name>A0AAI9IEB7_9BURK</name>
<dbReference type="CDD" id="cd06257">
    <property type="entry name" value="DnaJ"/>
    <property type="match status" value="1"/>
</dbReference>
<dbReference type="RefSeq" id="WP_006463650.1">
    <property type="nucleotide sequence ID" value="NZ_AEEC02000015.1"/>
</dbReference>
<feature type="region of interest" description="Disordered" evidence="1">
    <location>
        <begin position="124"/>
        <end position="165"/>
    </location>
</feature>
<dbReference type="SUPFAM" id="SSF46565">
    <property type="entry name" value="Chaperone J-domain"/>
    <property type="match status" value="1"/>
</dbReference>
<dbReference type="AlphaFoldDB" id="A0AAI9IEB7"/>